<dbReference type="Proteomes" id="UP001597237">
    <property type="component" value="Unassembled WGS sequence"/>
</dbReference>
<keyword evidence="4" id="KW-1185">Reference proteome</keyword>
<feature type="compositionally biased region" description="Low complexity" evidence="1">
    <location>
        <begin position="175"/>
        <end position="187"/>
    </location>
</feature>
<feature type="chain" id="PRO_5047383788" evidence="2">
    <location>
        <begin position="20"/>
        <end position="187"/>
    </location>
</feature>
<evidence type="ECO:0000256" key="2">
    <source>
        <dbReference type="SAM" id="SignalP"/>
    </source>
</evidence>
<sequence length="187" mass="17684">MRRSFAPLIAAALAVPLIACQSEGQNGSPTASSGTSGSASASGTSGGASTGTSTNASTGGTGGVQVPTLVNVNLENVLNDLSVQLMIDRANVPINIQLPINLAANVCGVSVNVLAVSTGGQAQCEAKSAPQELAQVVQQQMAAGGSVGGGAQGGSTAATGTAAPASGTASGGASGSPTTSNTTNNSN</sequence>
<feature type="compositionally biased region" description="Low complexity" evidence="1">
    <location>
        <begin position="154"/>
        <end position="168"/>
    </location>
</feature>
<accession>A0ABW4MVS4</accession>
<reference evidence="4" key="1">
    <citation type="journal article" date="2019" name="Int. J. Syst. Evol. Microbiol.">
        <title>The Global Catalogue of Microorganisms (GCM) 10K type strain sequencing project: providing services to taxonomists for standard genome sequencing and annotation.</title>
        <authorList>
            <consortium name="The Broad Institute Genomics Platform"/>
            <consortium name="The Broad Institute Genome Sequencing Center for Infectious Disease"/>
            <person name="Wu L."/>
            <person name="Ma J."/>
        </authorList>
    </citation>
    <scope>NUCLEOTIDE SEQUENCE [LARGE SCALE GENOMIC DNA]</scope>
    <source>
        <strain evidence="4">DFY28</strain>
    </source>
</reference>
<protein>
    <submittedName>
        <fullName evidence="3">Uncharacterized protein</fullName>
    </submittedName>
</protein>
<name>A0ABW4MVS4_9CAUL</name>
<gene>
    <name evidence="3" type="ORF">ACFSC0_01665</name>
</gene>
<feature type="region of interest" description="Disordered" evidence="1">
    <location>
        <begin position="144"/>
        <end position="187"/>
    </location>
</feature>
<comment type="caution">
    <text evidence="3">The sequence shown here is derived from an EMBL/GenBank/DDBJ whole genome shotgun (WGS) entry which is preliminary data.</text>
</comment>
<organism evidence="3 4">
    <name type="scientific">Phenylobacterium terrae</name>
    <dbReference type="NCBI Taxonomy" id="2665495"/>
    <lineage>
        <taxon>Bacteria</taxon>
        <taxon>Pseudomonadati</taxon>
        <taxon>Pseudomonadota</taxon>
        <taxon>Alphaproteobacteria</taxon>
        <taxon>Caulobacterales</taxon>
        <taxon>Caulobacteraceae</taxon>
        <taxon>Phenylobacterium</taxon>
    </lineage>
</organism>
<feature type="signal peptide" evidence="2">
    <location>
        <begin position="1"/>
        <end position="19"/>
    </location>
</feature>
<keyword evidence="2" id="KW-0732">Signal</keyword>
<evidence type="ECO:0000313" key="3">
    <source>
        <dbReference type="EMBL" id="MFD1782084.1"/>
    </source>
</evidence>
<evidence type="ECO:0000256" key="1">
    <source>
        <dbReference type="SAM" id="MobiDB-lite"/>
    </source>
</evidence>
<feature type="compositionally biased region" description="Low complexity" evidence="1">
    <location>
        <begin position="27"/>
        <end position="43"/>
    </location>
</feature>
<evidence type="ECO:0000313" key="4">
    <source>
        <dbReference type="Proteomes" id="UP001597237"/>
    </source>
</evidence>
<feature type="region of interest" description="Disordered" evidence="1">
    <location>
        <begin position="25"/>
        <end position="62"/>
    </location>
</feature>
<dbReference type="EMBL" id="JBHUEY010000001">
    <property type="protein sequence ID" value="MFD1782084.1"/>
    <property type="molecule type" value="Genomic_DNA"/>
</dbReference>
<proteinExistence type="predicted"/>
<dbReference type="RefSeq" id="WP_377281087.1">
    <property type="nucleotide sequence ID" value="NZ_JBHRSI010000003.1"/>
</dbReference>